<dbReference type="STRING" id="112901.SAMN04488500_11951"/>
<accession>A0A1W2DZQ2</accession>
<keyword evidence="8" id="KW-1185">Reference proteome</keyword>
<evidence type="ECO:0000259" key="6">
    <source>
        <dbReference type="Pfam" id="PF14833"/>
    </source>
</evidence>
<dbReference type="Pfam" id="PF14833">
    <property type="entry name" value="NAD_binding_11"/>
    <property type="match status" value="1"/>
</dbReference>
<comment type="similarity">
    <text evidence="1">Belongs to the HIBADH-related family.</text>
</comment>
<feature type="active site" evidence="4">
    <location>
        <position position="171"/>
    </location>
</feature>
<gene>
    <name evidence="7" type="ORF">SAMN04488500_11951</name>
</gene>
<dbReference type="PANTHER" id="PTHR22981:SF7">
    <property type="entry name" value="3-HYDROXYISOBUTYRATE DEHYDROGENASE, MITOCHONDRIAL"/>
    <property type="match status" value="1"/>
</dbReference>
<evidence type="ECO:0000313" key="8">
    <source>
        <dbReference type="Proteomes" id="UP000192738"/>
    </source>
</evidence>
<dbReference type="InterPro" id="IPR008927">
    <property type="entry name" value="6-PGluconate_DH-like_C_sf"/>
</dbReference>
<dbReference type="RefSeq" id="WP_084577431.1">
    <property type="nucleotide sequence ID" value="NZ_CP155572.1"/>
</dbReference>
<dbReference type="AlphaFoldDB" id="A0A1W2DZQ2"/>
<proteinExistence type="inferred from homology"/>
<dbReference type="Pfam" id="PF03446">
    <property type="entry name" value="NAD_binding_2"/>
    <property type="match status" value="1"/>
</dbReference>
<reference evidence="7 8" key="1">
    <citation type="submission" date="2017-04" db="EMBL/GenBank/DDBJ databases">
        <authorList>
            <person name="Afonso C.L."/>
            <person name="Miller P.J."/>
            <person name="Scott M.A."/>
            <person name="Spackman E."/>
            <person name="Goraichik I."/>
            <person name="Dimitrov K.M."/>
            <person name="Suarez D.L."/>
            <person name="Swayne D.E."/>
        </authorList>
    </citation>
    <scope>NUCLEOTIDE SEQUENCE [LARGE SCALE GENOMIC DNA]</scope>
    <source>
        <strain evidence="7 8">DSM 5090</strain>
    </source>
</reference>
<keyword evidence="2" id="KW-0560">Oxidoreductase</keyword>
<dbReference type="InterPro" id="IPR006115">
    <property type="entry name" value="6PGDH_NADP-bd"/>
</dbReference>
<dbReference type="PIRSF" id="PIRSF000103">
    <property type="entry name" value="HIBADH"/>
    <property type="match status" value="1"/>
</dbReference>
<evidence type="ECO:0000256" key="1">
    <source>
        <dbReference type="ARBA" id="ARBA00009080"/>
    </source>
</evidence>
<dbReference type="Proteomes" id="UP000192738">
    <property type="component" value="Unassembled WGS sequence"/>
</dbReference>
<dbReference type="Gene3D" id="1.10.1040.10">
    <property type="entry name" value="N-(1-d-carboxylethyl)-l-norvaline Dehydrogenase, domain 2"/>
    <property type="match status" value="1"/>
</dbReference>
<dbReference type="Gene3D" id="3.40.50.720">
    <property type="entry name" value="NAD(P)-binding Rossmann-like Domain"/>
    <property type="match status" value="1"/>
</dbReference>
<dbReference type="GO" id="GO:0050661">
    <property type="term" value="F:NADP binding"/>
    <property type="evidence" value="ECO:0007669"/>
    <property type="project" value="InterPro"/>
</dbReference>
<protein>
    <submittedName>
        <fullName evidence="7">2-hydroxymethylglutarate dehydrogenase</fullName>
    </submittedName>
</protein>
<organism evidence="7 8">
    <name type="scientific">Sporomusa malonica</name>
    <dbReference type="NCBI Taxonomy" id="112901"/>
    <lineage>
        <taxon>Bacteria</taxon>
        <taxon>Bacillati</taxon>
        <taxon>Bacillota</taxon>
        <taxon>Negativicutes</taxon>
        <taxon>Selenomonadales</taxon>
        <taxon>Sporomusaceae</taxon>
        <taxon>Sporomusa</taxon>
    </lineage>
</organism>
<dbReference type="OrthoDB" id="9804542at2"/>
<keyword evidence="3" id="KW-0520">NAD</keyword>
<name>A0A1W2DZQ2_9FIRM</name>
<evidence type="ECO:0000256" key="4">
    <source>
        <dbReference type="PIRSR" id="PIRSR000103-1"/>
    </source>
</evidence>
<dbReference type="InterPro" id="IPR013328">
    <property type="entry name" value="6PGD_dom2"/>
</dbReference>
<evidence type="ECO:0000256" key="2">
    <source>
        <dbReference type="ARBA" id="ARBA00023002"/>
    </source>
</evidence>
<feature type="domain" description="3-hydroxyisobutyrate dehydrogenase-like NAD-binding" evidence="6">
    <location>
        <begin position="165"/>
        <end position="286"/>
    </location>
</feature>
<dbReference type="GO" id="GO:0051287">
    <property type="term" value="F:NAD binding"/>
    <property type="evidence" value="ECO:0007669"/>
    <property type="project" value="InterPro"/>
</dbReference>
<evidence type="ECO:0000259" key="5">
    <source>
        <dbReference type="Pfam" id="PF03446"/>
    </source>
</evidence>
<dbReference type="InterPro" id="IPR036291">
    <property type="entry name" value="NAD(P)-bd_dom_sf"/>
</dbReference>
<dbReference type="GO" id="GO:0016616">
    <property type="term" value="F:oxidoreductase activity, acting on the CH-OH group of donors, NAD or NADP as acceptor"/>
    <property type="evidence" value="ECO:0007669"/>
    <property type="project" value="TreeGrafter"/>
</dbReference>
<dbReference type="EMBL" id="FWXI01000019">
    <property type="protein sequence ID" value="SMD02984.1"/>
    <property type="molecule type" value="Genomic_DNA"/>
</dbReference>
<evidence type="ECO:0000313" key="7">
    <source>
        <dbReference type="EMBL" id="SMD02984.1"/>
    </source>
</evidence>
<dbReference type="SUPFAM" id="SSF48179">
    <property type="entry name" value="6-phosphogluconate dehydrogenase C-terminal domain-like"/>
    <property type="match status" value="1"/>
</dbReference>
<evidence type="ECO:0000256" key="3">
    <source>
        <dbReference type="ARBA" id="ARBA00023027"/>
    </source>
</evidence>
<dbReference type="PANTHER" id="PTHR22981">
    <property type="entry name" value="3-HYDROXYISOBUTYRATE DEHYDROGENASE-RELATED"/>
    <property type="match status" value="1"/>
</dbReference>
<dbReference type="SUPFAM" id="SSF51735">
    <property type="entry name" value="NAD(P)-binding Rossmann-fold domains"/>
    <property type="match status" value="1"/>
</dbReference>
<sequence>MNVGFIGIGAMGKPMAQNLLKSAQVQLYVYDVNAAAVAELVAQGATPCQSPKELAEAAAVIIMMLPNAAIVESTLTGEQGLLAAGKAGQTIIDMSSVAATSTKKMAALAQAKGIDYIDAPVSGGVAGAAAGTLTIMVGGEDAAVQTVLPILQLLGKKIYHVGASGAGDSMKVVNNLLLGINMAAVAEALVLGTKSGLDPKVMLEIIKESSGRSYALEAKTANFILKNNFAAGFAIDLEYKDMELAMETAKSLDVPLPVGATAQQIFAMAKAKGLGREDISAVIKVWEELVGVQVRE</sequence>
<dbReference type="InterPro" id="IPR015815">
    <property type="entry name" value="HIBADH-related"/>
</dbReference>
<dbReference type="InterPro" id="IPR029154">
    <property type="entry name" value="HIBADH-like_NADP-bd"/>
</dbReference>
<feature type="domain" description="6-phosphogluconate dehydrogenase NADP-binding" evidence="5">
    <location>
        <begin position="2"/>
        <end position="162"/>
    </location>
</feature>